<evidence type="ECO:0000256" key="1">
    <source>
        <dbReference type="SAM" id="MobiDB-lite"/>
    </source>
</evidence>
<sequence length="86" mass="10064">MAGPQTEDKIQRRERESPHLGQNWQEFSVLFIIIIFFPLRFYLFFGLGYRRTRTTTIGQQWTDMGRTGKLGKPGLPVMEPRGISFN</sequence>
<keyword evidence="2" id="KW-0812">Transmembrane</keyword>
<reference evidence="3" key="1">
    <citation type="submission" date="2021-01" db="EMBL/GenBank/DDBJ databases">
        <title>Chromosome-level genome assembly of a human fungal pathogen reveals clustering of transcriptionally co-regulated genes.</title>
        <authorList>
            <person name="Voorhies M."/>
            <person name="Cohen S."/>
            <person name="Shea T.P."/>
            <person name="Petrus S."/>
            <person name="Munoz J.F."/>
            <person name="Poplawski S."/>
            <person name="Goldman W.E."/>
            <person name="Michael T."/>
            <person name="Cuomo C.A."/>
            <person name="Sil A."/>
            <person name="Beyhan S."/>
        </authorList>
    </citation>
    <scope>NUCLEOTIDE SEQUENCE</scope>
    <source>
        <strain evidence="3">H88</strain>
    </source>
</reference>
<evidence type="ECO:0000313" key="4">
    <source>
        <dbReference type="Proteomes" id="UP000663419"/>
    </source>
</evidence>
<dbReference type="AlphaFoldDB" id="A0A8A1L9R9"/>
<protein>
    <submittedName>
        <fullName evidence="3">Uncharacterized protein</fullName>
    </submittedName>
</protein>
<gene>
    <name evidence="3" type="ORF">I7I53_11478</name>
</gene>
<evidence type="ECO:0000313" key="3">
    <source>
        <dbReference type="EMBL" id="QSS50696.1"/>
    </source>
</evidence>
<feature type="transmembrane region" description="Helical" evidence="2">
    <location>
        <begin position="27"/>
        <end position="45"/>
    </location>
</feature>
<keyword evidence="2" id="KW-0472">Membrane</keyword>
<feature type="region of interest" description="Disordered" evidence="1">
    <location>
        <begin position="63"/>
        <end position="86"/>
    </location>
</feature>
<dbReference type="VEuPathDB" id="FungiDB:I7I53_11478"/>
<dbReference type="EMBL" id="CP069102">
    <property type="protein sequence ID" value="QSS50696.1"/>
    <property type="molecule type" value="Genomic_DNA"/>
</dbReference>
<dbReference type="Proteomes" id="UP000663419">
    <property type="component" value="Chromosome 1"/>
</dbReference>
<organism evidence="3 4">
    <name type="scientific">Ajellomyces capsulatus (strain H88)</name>
    <name type="common">Darling's disease fungus</name>
    <name type="synonym">Histoplasma capsulatum</name>
    <dbReference type="NCBI Taxonomy" id="544711"/>
    <lineage>
        <taxon>Eukaryota</taxon>
        <taxon>Fungi</taxon>
        <taxon>Dikarya</taxon>
        <taxon>Ascomycota</taxon>
        <taxon>Pezizomycotina</taxon>
        <taxon>Eurotiomycetes</taxon>
        <taxon>Eurotiomycetidae</taxon>
        <taxon>Onygenales</taxon>
        <taxon>Ajellomycetaceae</taxon>
        <taxon>Histoplasma</taxon>
    </lineage>
</organism>
<name>A0A8A1L9R9_AJEC8</name>
<accession>A0A8A1L9R9</accession>
<proteinExistence type="predicted"/>
<keyword evidence="2" id="KW-1133">Transmembrane helix</keyword>
<evidence type="ECO:0000256" key="2">
    <source>
        <dbReference type="SAM" id="Phobius"/>
    </source>
</evidence>